<evidence type="ECO:0000313" key="14">
    <source>
        <dbReference type="Proteomes" id="UP001296776"/>
    </source>
</evidence>
<dbReference type="InterPro" id="IPR043128">
    <property type="entry name" value="Rev_trsase/Diguanyl_cyclase"/>
</dbReference>
<name>A0AAJ0U313_9GAMM</name>
<evidence type="ECO:0000313" key="13">
    <source>
        <dbReference type="EMBL" id="MBK1704363.1"/>
    </source>
</evidence>
<dbReference type="GO" id="GO:0051607">
    <property type="term" value="P:defense response to virus"/>
    <property type="evidence" value="ECO:0007669"/>
    <property type="project" value="UniProtKB-KW"/>
</dbReference>
<evidence type="ECO:0000256" key="1">
    <source>
        <dbReference type="ARBA" id="ARBA00005700"/>
    </source>
</evidence>
<evidence type="ECO:0000259" key="12">
    <source>
        <dbReference type="PROSITE" id="PS50887"/>
    </source>
</evidence>
<evidence type="ECO:0000256" key="9">
    <source>
        <dbReference type="ARBA" id="ARBA00022840"/>
    </source>
</evidence>
<dbReference type="Proteomes" id="UP001296776">
    <property type="component" value="Unassembled WGS sequence"/>
</dbReference>
<keyword evidence="8" id="KW-0269">Exonuclease</keyword>
<evidence type="ECO:0000256" key="5">
    <source>
        <dbReference type="ARBA" id="ARBA00022741"/>
    </source>
</evidence>
<feature type="domain" description="GGDEF" evidence="12">
    <location>
        <begin position="650"/>
        <end position="788"/>
    </location>
</feature>
<dbReference type="GO" id="GO:0005524">
    <property type="term" value="F:ATP binding"/>
    <property type="evidence" value="ECO:0007669"/>
    <property type="project" value="UniProtKB-KW"/>
</dbReference>
<comment type="similarity">
    <text evidence="1">Belongs to the CRISPR-associated Cas10/Csm1 family.</text>
</comment>
<dbReference type="RefSeq" id="WP_200345552.1">
    <property type="nucleotide sequence ID" value="NZ_NRSJ01000009.1"/>
</dbReference>
<proteinExistence type="inferred from homology"/>
<dbReference type="PROSITE" id="PS50887">
    <property type="entry name" value="GGDEF"/>
    <property type="match status" value="1"/>
</dbReference>
<evidence type="ECO:0000256" key="2">
    <source>
        <dbReference type="ARBA" id="ARBA00014333"/>
    </source>
</evidence>
<dbReference type="Pfam" id="PF22335">
    <property type="entry name" value="Cas10-Cmr2_palm2"/>
    <property type="match status" value="1"/>
</dbReference>
<dbReference type="Gene3D" id="3.30.70.270">
    <property type="match status" value="1"/>
</dbReference>
<dbReference type="GO" id="GO:0016740">
    <property type="term" value="F:transferase activity"/>
    <property type="evidence" value="ECO:0007669"/>
    <property type="project" value="UniProtKB-KW"/>
</dbReference>
<dbReference type="PANTHER" id="PTHR36528">
    <property type="entry name" value="CRISPR SYSTEM SINGLE-STRAND-SPECIFIC DEOXYRIBONUCLEASE CAS10/CSM1 (SUBTYPE III-A)"/>
    <property type="match status" value="1"/>
</dbReference>
<dbReference type="AlphaFoldDB" id="A0AAJ0U313"/>
<evidence type="ECO:0000256" key="3">
    <source>
        <dbReference type="ARBA" id="ARBA00022679"/>
    </source>
</evidence>
<dbReference type="GO" id="GO:0004527">
    <property type="term" value="F:exonuclease activity"/>
    <property type="evidence" value="ECO:0007669"/>
    <property type="project" value="UniProtKB-KW"/>
</dbReference>
<dbReference type="PANTHER" id="PTHR36528:SF1">
    <property type="entry name" value="CRISPR SYSTEM SINGLE-STRAND-SPECIFIC DEOXYRIBONUCLEASE CAS10_CSM1 (SUBTYPE III-A)"/>
    <property type="match status" value="1"/>
</dbReference>
<keyword evidence="6" id="KW-0255">Endonuclease</keyword>
<reference evidence="13" key="2">
    <citation type="journal article" date="2020" name="Microorganisms">
        <title>Osmotic Adaptation and Compatible Solute Biosynthesis of Phototrophic Bacteria as Revealed from Genome Analyses.</title>
        <authorList>
            <person name="Imhoff J.F."/>
            <person name="Rahn T."/>
            <person name="Kunzel S."/>
            <person name="Keller A."/>
            <person name="Neulinger S.C."/>
        </authorList>
    </citation>
    <scope>NUCLEOTIDE SEQUENCE</scope>
    <source>
        <strain evidence="13">DSM 11080</strain>
    </source>
</reference>
<reference evidence="13" key="1">
    <citation type="submission" date="2017-08" db="EMBL/GenBank/DDBJ databases">
        <authorList>
            <person name="Imhoff J.F."/>
            <person name="Rahn T."/>
            <person name="Kuenzel S."/>
            <person name="Neulinger S.C."/>
        </authorList>
    </citation>
    <scope>NUCLEOTIDE SEQUENCE</scope>
    <source>
        <strain evidence="13">DSM 11080</strain>
    </source>
</reference>
<dbReference type="GO" id="GO:0004519">
    <property type="term" value="F:endonuclease activity"/>
    <property type="evidence" value="ECO:0007669"/>
    <property type="project" value="UniProtKB-KW"/>
</dbReference>
<evidence type="ECO:0000256" key="6">
    <source>
        <dbReference type="ARBA" id="ARBA00022759"/>
    </source>
</evidence>
<evidence type="ECO:0000256" key="8">
    <source>
        <dbReference type="ARBA" id="ARBA00022839"/>
    </source>
</evidence>
<comment type="caution">
    <text evidence="13">The sequence shown here is derived from an EMBL/GenBank/DDBJ whole genome shotgun (WGS) entry which is preliminary data.</text>
</comment>
<dbReference type="NCBIfam" id="TIGR02578">
    <property type="entry name" value="cas_TM1811_Csm1"/>
    <property type="match status" value="1"/>
</dbReference>
<dbReference type="InterPro" id="IPR052117">
    <property type="entry name" value="Cas10/Csm1_subtype-III-A"/>
</dbReference>
<keyword evidence="4" id="KW-0540">Nuclease</keyword>
<evidence type="ECO:0000256" key="11">
    <source>
        <dbReference type="ARBA" id="ARBA00032922"/>
    </source>
</evidence>
<keyword evidence="7" id="KW-0378">Hydrolase</keyword>
<dbReference type="InterPro" id="IPR013408">
    <property type="entry name" value="Cas10/Csm1"/>
</dbReference>
<gene>
    <name evidence="13" type="primary">cas10</name>
    <name evidence="13" type="ORF">CKO40_07370</name>
</gene>
<dbReference type="InterPro" id="IPR000160">
    <property type="entry name" value="GGDEF_dom"/>
</dbReference>
<keyword evidence="5" id="KW-0547">Nucleotide-binding</keyword>
<protein>
    <recommendedName>
        <fullName evidence="2">CRISPR system single-strand-specific deoxyribonuclease Cas10/Csm1 (subtype III-A)</fullName>
    </recommendedName>
    <alternativeName>
        <fullName evidence="11">Cyclic oligoadenylate synthase</fullName>
    </alternativeName>
</protein>
<dbReference type="InterPro" id="IPR054767">
    <property type="entry name" value="Cas10-Cmr2_palm2"/>
</dbReference>
<evidence type="ECO:0000256" key="4">
    <source>
        <dbReference type="ARBA" id="ARBA00022722"/>
    </source>
</evidence>
<dbReference type="InterPro" id="IPR041062">
    <property type="entry name" value="Csm1_B"/>
</dbReference>
<evidence type="ECO:0000256" key="7">
    <source>
        <dbReference type="ARBA" id="ARBA00022801"/>
    </source>
</evidence>
<keyword evidence="9" id="KW-0067">ATP-binding</keyword>
<evidence type="ECO:0000256" key="10">
    <source>
        <dbReference type="ARBA" id="ARBA00023118"/>
    </source>
</evidence>
<keyword evidence="10" id="KW-0051">Antiviral defense</keyword>
<sequence length="904" mass="101413">MTSEDRLAASCRVALAGLIHDLGKFAERAGIDPGTELLESNLHQYSRRQQAGGRQWFTHRHAAYTAVAIDLLERHFPRLKGEDVAPFAAWDAPDVDDSLINAAARHHQPETALQWIIATADRVASGFERETFDRYNDAEEGTATGGDHFSARQLTLFEQIRLDGKHDDRRPLQQRYALQPLSPRAVFPQPAEDCEPPKRERAQAKAQYRALWDQFTKALEAIPASHQERLDLWLDHFDTLLATFAHSIPAATAFNVKPEVSLYDHSKAVAALATALWRWHQAQDHEPEAIVAAHQQRADWDAPKLLLIQGDLFGIQDFIFAAGGETQRRAAKLLRGRSFYVGLLTECAAMRVLDALALPPTSQIINAAGKFLIVAPNTEATREALSAVRRDLDAWFLTHSYGQAGVGLAWLEARCNDFLCARGDPKDAHQGFATLMKRLFAQLERAKAQRFDLCGDAPPAAVFAGFLDRFDNQLGACAIDGRSPAELRLTVAEQDREIALSRLAKDQIDIGNWLTAFERLLVTREGIGKHTLGVDVFGYRISFTGDETDSGRFGPAVRDGNLVRAWDFSLPLDDDTHALWNGYARRSINGFIPRFSGEPLSDYEQEKYRRCDPDSEGEFARDEPKTLNHLACEDQRLEKRHQRDAWVGIRALTTLKGDIDNLGLIFQQGLAAPTFAKMAALSRQTNAFFAVYLPWLCRTRYPNTYTVFAGGDDFFLIGPWHSQMTLARQLRDDFARYVAGNPDIHFSAGLSITKPGLPIRQLAALGEQALEEAKGLRPEKNAVTCFGETVSWDDFEALGKAGSELERLTEELGLSTGYVYGLIALIEKAETVHTHPEHAIWHSQFAYRTARMLERLPGLRDRAKSDERRRLQQRLAQVIAQEGIARFGGRYRIPLFTHLYQTRD</sequence>
<keyword evidence="14" id="KW-1185">Reference proteome</keyword>
<dbReference type="Pfam" id="PF18211">
    <property type="entry name" value="Csm1_B"/>
    <property type="match status" value="1"/>
</dbReference>
<dbReference type="EMBL" id="NRSJ01000009">
    <property type="protein sequence ID" value="MBK1704363.1"/>
    <property type="molecule type" value="Genomic_DNA"/>
</dbReference>
<organism evidence="13 14">
    <name type="scientific">Halochromatium glycolicum</name>
    <dbReference type="NCBI Taxonomy" id="85075"/>
    <lineage>
        <taxon>Bacteria</taxon>
        <taxon>Pseudomonadati</taxon>
        <taxon>Pseudomonadota</taxon>
        <taxon>Gammaproteobacteria</taxon>
        <taxon>Chromatiales</taxon>
        <taxon>Chromatiaceae</taxon>
        <taxon>Halochromatium</taxon>
    </lineage>
</organism>
<keyword evidence="3" id="KW-0808">Transferase</keyword>
<accession>A0AAJ0U313</accession>